<keyword evidence="2" id="KW-1185">Reference proteome</keyword>
<dbReference type="EMBL" id="LS974202">
    <property type="protein sequence ID" value="SSC12375.1"/>
    <property type="molecule type" value="Genomic_DNA"/>
</dbReference>
<dbReference type="KEGG" id="minf:MESINF_0926"/>
<dbReference type="InterPro" id="IPR029062">
    <property type="entry name" value="Class_I_gatase-like"/>
</dbReference>
<accession>A0A7Z7PNW3</accession>
<proteinExistence type="predicted"/>
<dbReference type="SUPFAM" id="SSF52317">
    <property type="entry name" value="Class I glutamine amidotransferase-like"/>
    <property type="match status" value="1"/>
</dbReference>
<protein>
    <submittedName>
        <fullName evidence="1">Uncharacterized protein</fullName>
    </submittedName>
</protein>
<name>A0A7Z7PNW3_9BACT</name>
<dbReference type="RefSeq" id="WP_169698712.1">
    <property type="nucleotide sequence ID" value="NZ_LS974202.1"/>
</dbReference>
<dbReference type="AlphaFoldDB" id="A0A7Z7PNW3"/>
<gene>
    <name evidence="1" type="ORF">MESINF_0926</name>
</gene>
<dbReference type="PROSITE" id="PS51257">
    <property type="entry name" value="PROKAR_LIPOPROTEIN"/>
    <property type="match status" value="1"/>
</dbReference>
<sequence length="277" mass="29655">MKRIVFFGVVVILVIALASCWPGSIPLVPKTLLIDDIHNNAIGGSFNILFAKFIQEFQAKGYSVSLASSVGFSPENYGAVLIAVPELTYTAAEKNKLSSLLSRGGKIILLGEWYSYYNNAPMNAITAAIGVNISFNNNELLDNTNNYDGTTYWVTTTKFETHPLSTGLSKIVIFAGCTLNVGAGASIVARAEATSYTASVDTVHFSAESSIGVSQEEGYDSQVIISVPIVAAARVGVGKVFAVGDTNIFGNEPGSYVPGDYIDIFNNKKLLQNIIDW</sequence>
<reference evidence="1 2" key="1">
    <citation type="submission" date="2017-01" db="EMBL/GenBank/DDBJ databases">
        <authorList>
            <person name="Erauso G."/>
        </authorList>
    </citation>
    <scope>NUCLEOTIDE SEQUENCE [LARGE SCALE GENOMIC DNA]</scope>
    <source>
        <strain evidence="1">MESINF1</strain>
    </source>
</reference>
<evidence type="ECO:0000313" key="2">
    <source>
        <dbReference type="Proteomes" id="UP000250796"/>
    </source>
</evidence>
<dbReference type="Proteomes" id="UP000250796">
    <property type="component" value="Chromosome MESINF"/>
</dbReference>
<evidence type="ECO:0000313" key="1">
    <source>
        <dbReference type="EMBL" id="SSC12375.1"/>
    </source>
</evidence>
<organism evidence="1 2">
    <name type="scientific">Mesotoga infera</name>
    <dbReference type="NCBI Taxonomy" id="1236046"/>
    <lineage>
        <taxon>Bacteria</taxon>
        <taxon>Thermotogati</taxon>
        <taxon>Thermotogota</taxon>
        <taxon>Thermotogae</taxon>
        <taxon>Kosmotogales</taxon>
        <taxon>Kosmotogaceae</taxon>
        <taxon>Mesotoga</taxon>
    </lineage>
</organism>